<accession>A0A154QDW8</accession>
<dbReference type="SUPFAM" id="SSF81343">
    <property type="entry name" value="Fumarate reductase respiratory complex transmembrane subunits"/>
    <property type="match status" value="1"/>
</dbReference>
<proteinExistence type="predicted"/>
<comment type="subcellular location">
    <subcellularLocation>
        <location evidence="3">Membrane</location>
        <topology evidence="3">Multi-pass membrane protein</topology>
    </subcellularLocation>
</comment>
<evidence type="ECO:0000256" key="4">
    <source>
        <dbReference type="ARBA" id="ARBA00005163"/>
    </source>
</evidence>
<name>A0A154QDW8_9GAMM</name>
<evidence type="ECO:0000256" key="11">
    <source>
        <dbReference type="ARBA" id="ARBA00022982"/>
    </source>
</evidence>
<dbReference type="CDD" id="cd03495">
    <property type="entry name" value="SQR_TypeC_SdhD_like"/>
    <property type="match status" value="1"/>
</dbReference>
<evidence type="ECO:0000256" key="2">
    <source>
        <dbReference type="ARBA" id="ARBA00004050"/>
    </source>
</evidence>
<keyword evidence="14 15" id="KW-0472">Membrane</keyword>
<keyword evidence="8" id="KW-0349">Heme</keyword>
<dbReference type="InterPro" id="IPR034804">
    <property type="entry name" value="SQR/QFR_C/D"/>
</dbReference>
<comment type="function">
    <text evidence="2">Membrane-anchoring subunit of succinate dehydrogenase (SDH).</text>
</comment>
<dbReference type="EMBL" id="LVJS01000105">
    <property type="protein sequence ID" value="KZC22444.1"/>
    <property type="molecule type" value="Genomic_DNA"/>
</dbReference>
<keyword evidence="7" id="KW-0816">Tricarboxylic acid cycle</keyword>
<dbReference type="STRING" id="416169.RHOFW104T7_00670"/>
<evidence type="ECO:0000256" key="12">
    <source>
        <dbReference type="ARBA" id="ARBA00022989"/>
    </source>
</evidence>
<dbReference type="InterPro" id="IPR000701">
    <property type="entry name" value="SuccDH_FuR_B_TM-su"/>
</dbReference>
<dbReference type="InterPro" id="IPR014312">
    <property type="entry name" value="Succ_DH_anchor"/>
</dbReference>
<keyword evidence="10" id="KW-0479">Metal-binding</keyword>
<dbReference type="GO" id="GO:0016020">
    <property type="term" value="C:membrane"/>
    <property type="evidence" value="ECO:0007669"/>
    <property type="project" value="UniProtKB-SubCell"/>
</dbReference>
<evidence type="ECO:0000256" key="9">
    <source>
        <dbReference type="ARBA" id="ARBA00022692"/>
    </source>
</evidence>
<organism evidence="16 17">
    <name type="scientific">Rhodanobacter thiooxydans</name>
    <dbReference type="NCBI Taxonomy" id="416169"/>
    <lineage>
        <taxon>Bacteria</taxon>
        <taxon>Pseudomonadati</taxon>
        <taxon>Pseudomonadota</taxon>
        <taxon>Gammaproteobacteria</taxon>
        <taxon>Lysobacterales</taxon>
        <taxon>Rhodanobacteraceae</taxon>
        <taxon>Rhodanobacter</taxon>
    </lineage>
</organism>
<dbReference type="Proteomes" id="UP000076131">
    <property type="component" value="Unassembled WGS sequence"/>
</dbReference>
<keyword evidence="6" id="KW-0813">Transport</keyword>
<keyword evidence="17" id="KW-1185">Reference proteome</keyword>
<keyword evidence="9 15" id="KW-0812">Transmembrane</keyword>
<protein>
    <recommendedName>
        <fullName evidence="5">Succinate dehydrogenase hydrophobic membrane anchor subunit</fullName>
    </recommendedName>
</protein>
<evidence type="ECO:0000256" key="10">
    <source>
        <dbReference type="ARBA" id="ARBA00022723"/>
    </source>
</evidence>
<keyword evidence="12 15" id="KW-1133">Transmembrane helix</keyword>
<feature type="transmembrane region" description="Helical" evidence="15">
    <location>
        <begin position="109"/>
        <end position="133"/>
    </location>
</feature>
<comment type="pathway">
    <text evidence="4">Carbohydrate metabolism; tricarboxylic acid cycle.</text>
</comment>
<evidence type="ECO:0000313" key="16">
    <source>
        <dbReference type="EMBL" id="KZC22444.1"/>
    </source>
</evidence>
<dbReference type="AlphaFoldDB" id="A0A154QDW8"/>
<reference evidence="16 17" key="1">
    <citation type="journal article" date="2016" name="MBio">
        <title>Lateral Gene Transfer in a Heavy Metal-Contaminated-Groundwater Microbial Community.</title>
        <authorList>
            <person name="Hemme C.L."/>
            <person name="Green S.J."/>
            <person name="Rishishwar L."/>
            <person name="Prakash O."/>
            <person name="Pettenato A."/>
            <person name="Chakraborty R."/>
            <person name="Deutschbauer A.M."/>
            <person name="Van Nostrand J.D."/>
            <person name="Wu L."/>
            <person name="He Z."/>
            <person name="Jordan I.K."/>
            <person name="Hazen T.C."/>
            <person name="Arkin A.P."/>
            <person name="Kostka J.E."/>
            <person name="Zhou J."/>
        </authorList>
    </citation>
    <scope>NUCLEOTIDE SEQUENCE [LARGE SCALE GENOMIC DNA]</scope>
    <source>
        <strain evidence="16 17">FW104-T7</strain>
    </source>
</reference>
<dbReference type="GO" id="GO:0020037">
    <property type="term" value="F:heme binding"/>
    <property type="evidence" value="ECO:0007669"/>
    <property type="project" value="InterPro"/>
</dbReference>
<dbReference type="Gene3D" id="1.20.1300.10">
    <property type="entry name" value="Fumarate reductase/succinate dehydrogenase, transmembrane subunit"/>
    <property type="match status" value="1"/>
</dbReference>
<keyword evidence="13" id="KW-0408">Iron</keyword>
<evidence type="ECO:0000256" key="14">
    <source>
        <dbReference type="ARBA" id="ARBA00023136"/>
    </source>
</evidence>
<feature type="transmembrane region" description="Helical" evidence="15">
    <location>
        <begin position="69"/>
        <end position="89"/>
    </location>
</feature>
<dbReference type="RefSeq" id="WP_039954479.1">
    <property type="nucleotide sequence ID" value="NZ_LVJS01000105.1"/>
</dbReference>
<evidence type="ECO:0000313" key="17">
    <source>
        <dbReference type="Proteomes" id="UP000076131"/>
    </source>
</evidence>
<dbReference type="GO" id="GO:0046872">
    <property type="term" value="F:metal ion binding"/>
    <property type="evidence" value="ECO:0007669"/>
    <property type="project" value="UniProtKB-KW"/>
</dbReference>
<dbReference type="Pfam" id="PF01127">
    <property type="entry name" value="Sdh_cyt"/>
    <property type="match status" value="1"/>
</dbReference>
<evidence type="ECO:0000256" key="5">
    <source>
        <dbReference type="ARBA" id="ARBA00019425"/>
    </source>
</evidence>
<gene>
    <name evidence="16" type="ORF">RHOFW104T7_00670</name>
</gene>
<keyword evidence="11" id="KW-0249">Electron transport</keyword>
<evidence type="ECO:0000256" key="3">
    <source>
        <dbReference type="ARBA" id="ARBA00004141"/>
    </source>
</evidence>
<evidence type="ECO:0000256" key="13">
    <source>
        <dbReference type="ARBA" id="ARBA00023004"/>
    </source>
</evidence>
<dbReference type="NCBIfam" id="TIGR02968">
    <property type="entry name" value="succ_dehyd_anc"/>
    <property type="match status" value="1"/>
</dbReference>
<evidence type="ECO:0000256" key="8">
    <source>
        <dbReference type="ARBA" id="ARBA00022617"/>
    </source>
</evidence>
<dbReference type="eggNOG" id="COG2142">
    <property type="taxonomic scope" value="Bacteria"/>
</dbReference>
<sequence length="134" mass="14867">MSEYPGQSDLRDPLKVARKWGSSKTGVQHWWVQRVTALALIPLTLWFVYFALALVHVDYATAMSAIADPVHMFLLIVLTICTYWHGMLGLDVIIGDYVHTRWLEVTLQIALRFGAVAGAIATILAIMSVGLAAR</sequence>
<feature type="transmembrane region" description="Helical" evidence="15">
    <location>
        <begin position="35"/>
        <end position="57"/>
    </location>
</feature>
<comment type="caution">
    <text evidence="16">The sequence shown here is derived from an EMBL/GenBank/DDBJ whole genome shotgun (WGS) entry which is preliminary data.</text>
</comment>
<dbReference type="UniPathway" id="UPA00223"/>
<comment type="cofactor">
    <cofactor evidence="1">
        <name>heme</name>
        <dbReference type="ChEBI" id="CHEBI:30413"/>
    </cofactor>
</comment>
<evidence type="ECO:0000256" key="1">
    <source>
        <dbReference type="ARBA" id="ARBA00001971"/>
    </source>
</evidence>
<evidence type="ECO:0000256" key="15">
    <source>
        <dbReference type="SAM" id="Phobius"/>
    </source>
</evidence>
<evidence type="ECO:0000256" key="6">
    <source>
        <dbReference type="ARBA" id="ARBA00022448"/>
    </source>
</evidence>
<evidence type="ECO:0000256" key="7">
    <source>
        <dbReference type="ARBA" id="ARBA00022532"/>
    </source>
</evidence>
<dbReference type="GO" id="GO:0006099">
    <property type="term" value="P:tricarboxylic acid cycle"/>
    <property type="evidence" value="ECO:0007669"/>
    <property type="project" value="UniProtKB-UniPathway"/>
</dbReference>